<organism evidence="2 3">
    <name type="scientific">Gemmobacter fulvus</name>
    <dbReference type="NCBI Taxonomy" id="2840474"/>
    <lineage>
        <taxon>Bacteria</taxon>
        <taxon>Pseudomonadati</taxon>
        <taxon>Pseudomonadota</taxon>
        <taxon>Alphaproteobacteria</taxon>
        <taxon>Rhodobacterales</taxon>
        <taxon>Paracoccaceae</taxon>
        <taxon>Gemmobacter</taxon>
    </lineage>
</organism>
<dbReference type="KEGG" id="gfu:KM031_22435"/>
<evidence type="ECO:0000313" key="2">
    <source>
        <dbReference type="EMBL" id="QWK93269.1"/>
    </source>
</evidence>
<evidence type="ECO:0000313" key="3">
    <source>
        <dbReference type="Proteomes" id="UP000679352"/>
    </source>
</evidence>
<dbReference type="InterPro" id="IPR003812">
    <property type="entry name" value="Fido"/>
</dbReference>
<accession>A0A975PBM3</accession>
<dbReference type="InterPro" id="IPR006440">
    <property type="entry name" value="Doc"/>
</dbReference>
<keyword evidence="3" id="KW-1185">Reference proteome</keyword>
<dbReference type="PANTHER" id="PTHR39426">
    <property type="entry name" value="HOMOLOGY TO DEATH-ON-CURING PROTEIN OF PHAGE P1"/>
    <property type="match status" value="1"/>
</dbReference>
<dbReference type="GO" id="GO:0016301">
    <property type="term" value="F:kinase activity"/>
    <property type="evidence" value="ECO:0007669"/>
    <property type="project" value="InterPro"/>
</dbReference>
<dbReference type="SUPFAM" id="SSF140931">
    <property type="entry name" value="Fic-like"/>
    <property type="match status" value="1"/>
</dbReference>
<evidence type="ECO:0000259" key="1">
    <source>
        <dbReference type="PROSITE" id="PS51459"/>
    </source>
</evidence>
<dbReference type="NCBIfam" id="TIGR01550">
    <property type="entry name" value="DOC_P1"/>
    <property type="match status" value="1"/>
</dbReference>
<reference evidence="2" key="1">
    <citation type="submission" date="2021-06" db="EMBL/GenBank/DDBJ databases">
        <authorList>
            <person name="Lee C.-S."/>
            <person name="Jin L."/>
        </authorList>
    </citation>
    <scope>NUCLEOTIDE SEQUENCE</scope>
    <source>
        <strain evidence="2">Con5</strain>
        <plasmid evidence="2">p6</plasmid>
    </source>
</reference>
<protein>
    <submittedName>
        <fullName evidence="2">Type II toxin-antitoxin system death-on-curing family toxin</fullName>
    </submittedName>
</protein>
<dbReference type="InterPro" id="IPR036597">
    <property type="entry name" value="Fido-like_dom_sf"/>
</dbReference>
<sequence>MTDWIWVPHRALTAIHDRQISRHGGAVGMRDPALLEMGCARAMNLAAYGDPDVFDIAAAYAFGIAKAHAFVDGNKRTAFVACFTFLRLNGCNLRPEPKEGVRMMEELASSVVSEASFASWLRAMAQKSASAA</sequence>
<dbReference type="PIRSF" id="PIRSF018297">
    <property type="entry name" value="Doc"/>
    <property type="match status" value="1"/>
</dbReference>
<dbReference type="InterPro" id="IPR053737">
    <property type="entry name" value="Type_II_TA_Toxin"/>
</dbReference>
<dbReference type="PROSITE" id="PS51459">
    <property type="entry name" value="FIDO"/>
    <property type="match status" value="1"/>
</dbReference>
<keyword evidence="2" id="KW-0614">Plasmid</keyword>
<dbReference type="PANTHER" id="PTHR39426:SF1">
    <property type="entry name" value="HOMOLOGY TO DEATH-ON-CURING PROTEIN OF PHAGE P1"/>
    <property type="match status" value="1"/>
</dbReference>
<dbReference type="Proteomes" id="UP000679352">
    <property type="component" value="Plasmid p6"/>
</dbReference>
<name>A0A975PBM3_9RHOB</name>
<geneLocation type="plasmid" evidence="2 3">
    <name>p6</name>
</geneLocation>
<dbReference type="RefSeq" id="WP_215507537.1">
    <property type="nucleotide sequence ID" value="NZ_CP076367.1"/>
</dbReference>
<feature type="domain" description="Fido" evidence="1">
    <location>
        <begin position="7"/>
        <end position="123"/>
    </location>
</feature>
<dbReference type="Pfam" id="PF02661">
    <property type="entry name" value="Fic"/>
    <property type="match status" value="1"/>
</dbReference>
<dbReference type="AlphaFoldDB" id="A0A975PBM3"/>
<dbReference type="Gene3D" id="1.20.120.1870">
    <property type="entry name" value="Fic/DOC protein, Fido domain"/>
    <property type="match status" value="1"/>
</dbReference>
<dbReference type="EMBL" id="CP076367">
    <property type="protein sequence ID" value="QWK93269.1"/>
    <property type="molecule type" value="Genomic_DNA"/>
</dbReference>
<proteinExistence type="predicted"/>
<gene>
    <name evidence="2" type="ORF">KM031_22435</name>
</gene>